<comment type="similarity">
    <text evidence="1">Belongs to the TMA16 family.</text>
</comment>
<dbReference type="GO" id="GO:0005634">
    <property type="term" value="C:nucleus"/>
    <property type="evidence" value="ECO:0007669"/>
    <property type="project" value="TreeGrafter"/>
</dbReference>
<evidence type="ECO:0000313" key="4">
    <source>
        <dbReference type="Proteomes" id="UP000272025"/>
    </source>
</evidence>
<feature type="region of interest" description="Disordered" evidence="2">
    <location>
        <begin position="1"/>
        <end position="26"/>
    </location>
</feature>
<evidence type="ECO:0000256" key="2">
    <source>
        <dbReference type="SAM" id="MobiDB-lite"/>
    </source>
</evidence>
<proteinExistence type="inferred from homology"/>
<gene>
    <name evidence="3" type="ORF">SODALDRAFT_50652</name>
</gene>
<feature type="compositionally biased region" description="Basic residues" evidence="2">
    <location>
        <begin position="8"/>
        <end position="17"/>
    </location>
</feature>
<accession>A0A3N2PMK7</accession>
<dbReference type="EMBL" id="ML119060">
    <property type="protein sequence ID" value="ROT35762.1"/>
    <property type="molecule type" value="Genomic_DNA"/>
</dbReference>
<dbReference type="InterPro" id="IPR021346">
    <property type="entry name" value="Tma16"/>
</dbReference>
<dbReference type="Gene3D" id="1.20.1440.170">
    <property type="entry name" value="Translation machinery-associated protein 16-like"/>
    <property type="match status" value="1"/>
</dbReference>
<dbReference type="GeneID" id="39583902"/>
<organism evidence="3 4">
    <name type="scientific">Sodiomyces alkalinus (strain CBS 110278 / VKM F-3762 / F11)</name>
    <name type="common">Alkaliphilic filamentous fungus</name>
    <dbReference type="NCBI Taxonomy" id="1314773"/>
    <lineage>
        <taxon>Eukaryota</taxon>
        <taxon>Fungi</taxon>
        <taxon>Dikarya</taxon>
        <taxon>Ascomycota</taxon>
        <taxon>Pezizomycotina</taxon>
        <taxon>Sordariomycetes</taxon>
        <taxon>Hypocreomycetidae</taxon>
        <taxon>Glomerellales</taxon>
        <taxon>Plectosphaerellaceae</taxon>
        <taxon>Sodiomyces</taxon>
    </lineage>
</organism>
<dbReference type="Pfam" id="PF11176">
    <property type="entry name" value="Tma16"/>
    <property type="match status" value="1"/>
</dbReference>
<dbReference type="PANTHER" id="PTHR13349:SF2">
    <property type="entry name" value="TRANSLATION MACHINERY-ASSOCIATED PROTEIN 16"/>
    <property type="match status" value="1"/>
</dbReference>
<dbReference type="OrthoDB" id="270284at2759"/>
<evidence type="ECO:0000313" key="3">
    <source>
        <dbReference type="EMBL" id="ROT35762.1"/>
    </source>
</evidence>
<dbReference type="InterPro" id="IPR038356">
    <property type="entry name" value="Tma16_sf"/>
</dbReference>
<dbReference type="AlphaFoldDB" id="A0A3N2PMK7"/>
<dbReference type="STRING" id="1314773.A0A3N2PMK7"/>
<keyword evidence="4" id="KW-1185">Reference proteome</keyword>
<evidence type="ECO:0008006" key="5">
    <source>
        <dbReference type="Google" id="ProtNLM"/>
    </source>
</evidence>
<dbReference type="Proteomes" id="UP000272025">
    <property type="component" value="Unassembled WGS sequence"/>
</dbReference>
<dbReference type="PANTHER" id="PTHR13349">
    <property type="entry name" value="TRANSLATION MACHINERY-ASSOCIATED PROTEIN 16"/>
    <property type="match status" value="1"/>
</dbReference>
<sequence length="177" mass="20627">MARTLEKTRKKIAKKRNGAVEALHEFSRDSKRLRRATVRDQKLEKLASSRSKKEQPLLERATYFQDALKERGTVPLDISTIQTLINDFVHKYDEEHEEVKKTRRPGRPPSAKQDLLEMRIKALLEEQKQGFFVPDLTTEDNVRTFDRWEGSWSYLTTVSWVRVAADKTVKPSSFPPV</sequence>
<dbReference type="RefSeq" id="XP_028463568.1">
    <property type="nucleotide sequence ID" value="XM_028615425.1"/>
</dbReference>
<protein>
    <recommendedName>
        <fullName evidence="5">Translation machinery-associated protein 16</fullName>
    </recommendedName>
</protein>
<name>A0A3N2PMK7_SODAK</name>
<reference evidence="3 4" key="1">
    <citation type="journal article" date="2018" name="Mol. Ecol.">
        <title>The obligate alkalophilic soda-lake fungus Sodiomyces alkalinus has shifted to a protein diet.</title>
        <authorList>
            <person name="Grum-Grzhimaylo A.A."/>
            <person name="Falkoski D.L."/>
            <person name="van den Heuvel J."/>
            <person name="Valero-Jimenez C.A."/>
            <person name="Min B."/>
            <person name="Choi I.G."/>
            <person name="Lipzen A."/>
            <person name="Daum C.G."/>
            <person name="Aanen D.K."/>
            <person name="Tsang A."/>
            <person name="Henrissat B."/>
            <person name="Bilanenko E.N."/>
            <person name="de Vries R.P."/>
            <person name="van Kan J.A.L."/>
            <person name="Grigoriev I.V."/>
            <person name="Debets A.J.M."/>
        </authorList>
    </citation>
    <scope>NUCLEOTIDE SEQUENCE [LARGE SCALE GENOMIC DNA]</scope>
    <source>
        <strain evidence="3 4">F11</strain>
    </source>
</reference>
<evidence type="ECO:0000256" key="1">
    <source>
        <dbReference type="ARBA" id="ARBA00034127"/>
    </source>
</evidence>